<organism evidence="1 2">
    <name type="scientific">Streptococcus dysgalactiae subsp. equisimilis</name>
    <name type="common">Streptococcus equisimilis</name>
    <dbReference type="NCBI Taxonomy" id="119602"/>
    <lineage>
        <taxon>Bacteria</taxon>
        <taxon>Bacillati</taxon>
        <taxon>Bacillota</taxon>
        <taxon>Bacilli</taxon>
        <taxon>Lactobacillales</taxon>
        <taxon>Streptococcaceae</taxon>
        <taxon>Streptococcus</taxon>
    </lineage>
</organism>
<name>A0AAE9R4S5_STREQ</name>
<accession>A0AAE9R4S5</accession>
<protein>
    <submittedName>
        <fullName evidence="1">Uncharacterized protein</fullName>
    </submittedName>
</protein>
<dbReference type="Proteomes" id="UP000339049">
    <property type="component" value="Unassembled WGS sequence"/>
</dbReference>
<proteinExistence type="predicted"/>
<dbReference type="EMBL" id="CABEIY010000007">
    <property type="protein sequence ID" value="VTT26078.1"/>
    <property type="molecule type" value="Genomic_DNA"/>
</dbReference>
<comment type="caution">
    <text evidence="1">The sequence shown here is derived from an EMBL/GenBank/DDBJ whole genome shotgun (WGS) entry which is preliminary data.</text>
</comment>
<evidence type="ECO:0000313" key="1">
    <source>
        <dbReference type="EMBL" id="VTT26078.1"/>
    </source>
</evidence>
<dbReference type="AlphaFoldDB" id="A0AAE9R4S5"/>
<gene>
    <name evidence="1" type="ORF">NCTC11557_01876</name>
</gene>
<evidence type="ECO:0000313" key="2">
    <source>
        <dbReference type="Proteomes" id="UP000339049"/>
    </source>
</evidence>
<reference evidence="1 2" key="1">
    <citation type="submission" date="2019-05" db="EMBL/GenBank/DDBJ databases">
        <authorList>
            <consortium name="Pathogen Informatics"/>
        </authorList>
    </citation>
    <scope>NUCLEOTIDE SEQUENCE [LARGE SCALE GENOMIC DNA]</scope>
    <source>
        <strain evidence="1 2">NCTC11557</strain>
    </source>
</reference>
<sequence>MADEVISLGLDVEEVSLSYLQTQGVVSGSLLSCCGCSDE</sequence>